<dbReference type="InParanoid" id="A0A059B526"/>
<evidence type="ECO:0000313" key="1">
    <source>
        <dbReference type="EMBL" id="KCW60765.1"/>
    </source>
</evidence>
<name>A0A059B526_EUCGR</name>
<sequence length="78" mass="9343">MGWLQSLLSPLKKLWLRLHSPPNKKGYTFCTRMSNHARVRTFMCCGRFWWRRTRHPCRPPPNNEGSRPQGVLLLLRIR</sequence>
<gene>
    <name evidence="1" type="ORF">EUGRSUZ_H03487</name>
</gene>
<proteinExistence type="predicted"/>
<organism evidence="1">
    <name type="scientific">Eucalyptus grandis</name>
    <name type="common">Flooded gum</name>
    <dbReference type="NCBI Taxonomy" id="71139"/>
    <lineage>
        <taxon>Eukaryota</taxon>
        <taxon>Viridiplantae</taxon>
        <taxon>Streptophyta</taxon>
        <taxon>Embryophyta</taxon>
        <taxon>Tracheophyta</taxon>
        <taxon>Spermatophyta</taxon>
        <taxon>Magnoliopsida</taxon>
        <taxon>eudicotyledons</taxon>
        <taxon>Gunneridae</taxon>
        <taxon>Pentapetalae</taxon>
        <taxon>rosids</taxon>
        <taxon>malvids</taxon>
        <taxon>Myrtales</taxon>
        <taxon>Myrtaceae</taxon>
        <taxon>Myrtoideae</taxon>
        <taxon>Eucalypteae</taxon>
        <taxon>Eucalyptus</taxon>
    </lineage>
</organism>
<reference evidence="1" key="1">
    <citation type="submission" date="2013-07" db="EMBL/GenBank/DDBJ databases">
        <title>The genome of Eucalyptus grandis.</title>
        <authorList>
            <person name="Schmutz J."/>
            <person name="Hayes R."/>
            <person name="Myburg A."/>
            <person name="Tuskan G."/>
            <person name="Grattapaglia D."/>
            <person name="Rokhsar D.S."/>
        </authorList>
    </citation>
    <scope>NUCLEOTIDE SEQUENCE</scope>
    <source>
        <tissue evidence="1">Leaf extractions</tissue>
    </source>
</reference>
<dbReference type="EMBL" id="KK198760">
    <property type="protein sequence ID" value="KCW60765.1"/>
    <property type="molecule type" value="Genomic_DNA"/>
</dbReference>
<dbReference type="Gramene" id="KCW60765">
    <property type="protein sequence ID" value="KCW60765"/>
    <property type="gene ID" value="EUGRSUZ_H03487"/>
</dbReference>
<dbReference type="AlphaFoldDB" id="A0A059B526"/>
<protein>
    <submittedName>
        <fullName evidence="1">Uncharacterized protein</fullName>
    </submittedName>
</protein>
<accession>A0A059B526</accession>